<dbReference type="SUPFAM" id="SSF52777">
    <property type="entry name" value="CoA-dependent acyltransferases"/>
    <property type="match status" value="3"/>
</dbReference>
<feature type="non-terminal residue" evidence="6">
    <location>
        <position position="670"/>
    </location>
</feature>
<dbReference type="Gene3D" id="3.30.559.30">
    <property type="entry name" value="Nonribosomal peptide synthetase, condensation domain"/>
    <property type="match status" value="2"/>
</dbReference>
<comment type="caution">
    <text evidence="6">The sequence shown here is derived from an EMBL/GenBank/DDBJ whole genome shotgun (WGS) entry which is preliminary data.</text>
</comment>
<dbReference type="GO" id="GO:0017000">
    <property type="term" value="P:antibiotic biosynthetic process"/>
    <property type="evidence" value="ECO:0007669"/>
    <property type="project" value="UniProtKB-KW"/>
</dbReference>
<gene>
    <name evidence="6" type="ORF">AM231_17460</name>
</gene>
<dbReference type="InterPro" id="IPR001242">
    <property type="entry name" value="Condensation_dom"/>
</dbReference>
<keyword evidence="3" id="KW-0045">Antibiotic biosynthesis</keyword>
<dbReference type="Pfam" id="PF00501">
    <property type="entry name" value="AMP-binding"/>
    <property type="match status" value="1"/>
</dbReference>
<evidence type="ECO:0008006" key="8">
    <source>
        <dbReference type="Google" id="ProtNLM"/>
    </source>
</evidence>
<accession>A0A0M1NIQ2</accession>
<evidence type="ECO:0000256" key="2">
    <source>
        <dbReference type="ARBA" id="ARBA00022737"/>
    </source>
</evidence>
<dbReference type="PANTHER" id="PTHR45527:SF1">
    <property type="entry name" value="FATTY ACID SYNTHASE"/>
    <property type="match status" value="1"/>
</dbReference>
<feature type="domain" description="AMP-dependent synthetase/ligase" evidence="4">
    <location>
        <begin position="582"/>
        <end position="670"/>
    </location>
</feature>
<dbReference type="GO" id="GO:0005829">
    <property type="term" value="C:cytosol"/>
    <property type="evidence" value="ECO:0007669"/>
    <property type="project" value="TreeGrafter"/>
</dbReference>
<dbReference type="GO" id="GO:0043041">
    <property type="term" value="P:amino acid activation for nonribosomal peptide biosynthetic process"/>
    <property type="evidence" value="ECO:0007669"/>
    <property type="project" value="TreeGrafter"/>
</dbReference>
<sequence length="670" mass="76019">MGQWDREMDAGAMSMSGLSAGASMSPQSGRTYALDITGSVMDGQLTLSVTYDKQEYRESTMQALMANYKKQLLSVVAHCMQQTETELTPSDVGSVSMPLVTFDTLRKQLASSGSGEMVSMYPLSPMQEGMLFQALMEPQSSAYFDQLSLVIRGSLHEANLEKSLSLLMKRYDIFRTVFMYEELERPLQIVLKKRNPSIVFEDFTGLTEDEIKISVERFKQSDREQGFDLTKDALLRVAVLKTGESRYEIVWSHHHILMDGWCMGIVLKEFFDMYAQLCSGQSRDLPAVKPYIHFIKWLEEQDREEALGYWRDYLAGYEHRATIPASGNSSNDPYMLEEIHHSFAETLTERLTKLSKRHQVTMNSMMQTAWGMLLCSYNNIDDAVFGAVVSGRPAEIDGVENMVGLFINTLPVRLGPNANAGTFIETVQQLQQRALESEKYDYISLAEIQAQSDLKQNLIDHLFVFQNYPDVYEVNGQPEDQDFQVTDFHAFEHTSYSLSVIMQLRSNRLGIKIGFNASEHHRDNIERVISHLETILEQVTARPDMRLDEIELAGEEEKRQLLDTFNDTKAEYPKDQTIQALFEEQAERTPEAEVVVFESERLTYGELNAKANQLAHELRSRGVGADQIVGIMAERSLEMIVGILAILKAGGAYLPIDPAYPAERIAYMLE</sequence>
<dbReference type="AlphaFoldDB" id="A0A0M1NIQ2"/>
<dbReference type="Gene3D" id="3.40.50.12780">
    <property type="entry name" value="N-terminal domain of ligase-like"/>
    <property type="match status" value="1"/>
</dbReference>
<evidence type="ECO:0000259" key="5">
    <source>
        <dbReference type="Pfam" id="PF00668"/>
    </source>
</evidence>
<dbReference type="GO" id="GO:0031177">
    <property type="term" value="F:phosphopantetheine binding"/>
    <property type="evidence" value="ECO:0007669"/>
    <property type="project" value="TreeGrafter"/>
</dbReference>
<dbReference type="EMBL" id="LIUT01000003">
    <property type="protein sequence ID" value="KOR82143.1"/>
    <property type="molecule type" value="Genomic_DNA"/>
</dbReference>
<dbReference type="SUPFAM" id="SSF56801">
    <property type="entry name" value="Acetyl-CoA synthetase-like"/>
    <property type="match status" value="1"/>
</dbReference>
<evidence type="ECO:0000313" key="6">
    <source>
        <dbReference type="EMBL" id="KOR82143.1"/>
    </source>
</evidence>
<dbReference type="NCBIfam" id="TIGR01720">
    <property type="entry name" value="NRPS-para261"/>
    <property type="match status" value="1"/>
</dbReference>
<dbReference type="CDD" id="cd19543">
    <property type="entry name" value="DCL_NRPS"/>
    <property type="match status" value="1"/>
</dbReference>
<protein>
    <recommendedName>
        <fullName evidence="8">Non-ribosomal peptide synthetase</fullName>
    </recommendedName>
</protein>
<dbReference type="InterPro" id="IPR023213">
    <property type="entry name" value="CAT-like_dom_sf"/>
</dbReference>
<feature type="domain" description="Condensation" evidence="5">
    <location>
        <begin position="119"/>
        <end position="562"/>
    </location>
</feature>
<dbReference type="PATRIC" id="fig|1705565.3.peg.5421"/>
<dbReference type="FunFam" id="3.30.559.10:FF:000012">
    <property type="entry name" value="Non-ribosomal peptide synthetase"/>
    <property type="match status" value="1"/>
</dbReference>
<dbReference type="Gene3D" id="3.30.559.10">
    <property type="entry name" value="Chloramphenicol acetyltransferase-like domain"/>
    <property type="match status" value="1"/>
</dbReference>
<dbReference type="Pfam" id="PF00668">
    <property type="entry name" value="Condensation"/>
    <property type="match status" value="2"/>
</dbReference>
<dbReference type="GO" id="GO:0008610">
    <property type="term" value="P:lipid biosynthetic process"/>
    <property type="evidence" value="ECO:0007669"/>
    <property type="project" value="UniProtKB-ARBA"/>
</dbReference>
<reference evidence="7" key="1">
    <citation type="submission" date="2015-08" db="EMBL/GenBank/DDBJ databases">
        <title>Genome sequencing project for genomic taxonomy and phylogenomics of Bacillus-like bacteria.</title>
        <authorList>
            <person name="Liu B."/>
            <person name="Wang J."/>
            <person name="Zhu Y."/>
            <person name="Liu G."/>
            <person name="Chen Q."/>
            <person name="Chen Z."/>
            <person name="Lan J."/>
            <person name="Che J."/>
            <person name="Ge C."/>
            <person name="Shi H."/>
            <person name="Pan Z."/>
            <person name="Liu X."/>
        </authorList>
    </citation>
    <scope>NUCLEOTIDE SEQUENCE [LARGE SCALE GENOMIC DNA]</scope>
    <source>
        <strain evidence="7">FJAT-22460</strain>
    </source>
</reference>
<dbReference type="InterPro" id="IPR010060">
    <property type="entry name" value="NRPS_synth"/>
</dbReference>
<name>A0A0M1NIQ2_9BACL</name>
<evidence type="ECO:0000313" key="7">
    <source>
        <dbReference type="Proteomes" id="UP000036932"/>
    </source>
</evidence>
<dbReference type="InterPro" id="IPR000873">
    <property type="entry name" value="AMP-dep_synth/lig_dom"/>
</dbReference>
<keyword evidence="2" id="KW-0677">Repeat</keyword>
<dbReference type="GO" id="GO:0016874">
    <property type="term" value="F:ligase activity"/>
    <property type="evidence" value="ECO:0007669"/>
    <property type="project" value="UniProtKB-KW"/>
</dbReference>
<evidence type="ECO:0000256" key="1">
    <source>
        <dbReference type="ARBA" id="ARBA00022598"/>
    </source>
</evidence>
<dbReference type="InterPro" id="IPR042099">
    <property type="entry name" value="ANL_N_sf"/>
</dbReference>
<feature type="domain" description="Condensation" evidence="5">
    <location>
        <begin position="14"/>
        <end position="92"/>
    </location>
</feature>
<evidence type="ECO:0000259" key="4">
    <source>
        <dbReference type="Pfam" id="PF00501"/>
    </source>
</evidence>
<evidence type="ECO:0000256" key="3">
    <source>
        <dbReference type="ARBA" id="ARBA00023194"/>
    </source>
</evidence>
<proteinExistence type="predicted"/>
<dbReference type="PANTHER" id="PTHR45527">
    <property type="entry name" value="NONRIBOSOMAL PEPTIDE SYNTHETASE"/>
    <property type="match status" value="1"/>
</dbReference>
<organism evidence="6 7">
    <name type="scientific">Paenibacillus solani</name>
    <dbReference type="NCBI Taxonomy" id="1705565"/>
    <lineage>
        <taxon>Bacteria</taxon>
        <taxon>Bacillati</taxon>
        <taxon>Bacillota</taxon>
        <taxon>Bacilli</taxon>
        <taxon>Bacillales</taxon>
        <taxon>Paenibacillaceae</taxon>
        <taxon>Paenibacillus</taxon>
    </lineage>
</organism>
<dbReference type="Proteomes" id="UP000036932">
    <property type="component" value="Unassembled WGS sequence"/>
</dbReference>
<dbReference type="GO" id="GO:0044550">
    <property type="term" value="P:secondary metabolite biosynthetic process"/>
    <property type="evidence" value="ECO:0007669"/>
    <property type="project" value="TreeGrafter"/>
</dbReference>
<keyword evidence="1" id="KW-0436">Ligase</keyword>
<keyword evidence="7" id="KW-1185">Reference proteome</keyword>